<reference evidence="1" key="1">
    <citation type="journal article" date="2019" name="Sci. Rep.">
        <title>Draft genome of Tanacetum cinerariifolium, the natural source of mosquito coil.</title>
        <authorList>
            <person name="Yamashiro T."/>
            <person name="Shiraishi A."/>
            <person name="Satake H."/>
            <person name="Nakayama K."/>
        </authorList>
    </citation>
    <scope>NUCLEOTIDE SEQUENCE</scope>
</reference>
<dbReference type="EMBL" id="BKCJ011393225">
    <property type="protein sequence ID" value="GFD29283.1"/>
    <property type="molecule type" value="Genomic_DNA"/>
</dbReference>
<name>A0A699V5C2_TANCI</name>
<accession>A0A699V5C2</accession>
<organism evidence="1">
    <name type="scientific">Tanacetum cinerariifolium</name>
    <name type="common">Dalmatian daisy</name>
    <name type="synonym">Chrysanthemum cinerariifolium</name>
    <dbReference type="NCBI Taxonomy" id="118510"/>
    <lineage>
        <taxon>Eukaryota</taxon>
        <taxon>Viridiplantae</taxon>
        <taxon>Streptophyta</taxon>
        <taxon>Embryophyta</taxon>
        <taxon>Tracheophyta</taxon>
        <taxon>Spermatophyta</taxon>
        <taxon>Magnoliopsida</taxon>
        <taxon>eudicotyledons</taxon>
        <taxon>Gunneridae</taxon>
        <taxon>Pentapetalae</taxon>
        <taxon>asterids</taxon>
        <taxon>campanulids</taxon>
        <taxon>Asterales</taxon>
        <taxon>Asteraceae</taxon>
        <taxon>Asteroideae</taxon>
        <taxon>Anthemideae</taxon>
        <taxon>Anthemidinae</taxon>
        <taxon>Tanacetum</taxon>
    </lineage>
</organism>
<sequence length="173" mass="19009">ELERVDTGFAIQQNVLPKVGLHHAAQHQVAVAGRIAEGDNLLDHALKRGRALGHARRAHLRRSGFGEAGFGKLIDAGRVLGAGQRKLLYQRVIADVDDDLGHRPHVVQRVFFGVVAAPAGGRKHQHRRVHAHDGEEAVRAQVHLALGRNRAGKRDGPRGYRANHILVKIGRRE</sequence>
<protein>
    <submittedName>
        <fullName evidence="1">Uncharacterized protein</fullName>
    </submittedName>
</protein>
<feature type="non-terminal residue" evidence="1">
    <location>
        <position position="173"/>
    </location>
</feature>
<feature type="non-terminal residue" evidence="1">
    <location>
        <position position="1"/>
    </location>
</feature>
<comment type="caution">
    <text evidence="1">The sequence shown here is derived from an EMBL/GenBank/DDBJ whole genome shotgun (WGS) entry which is preliminary data.</text>
</comment>
<evidence type="ECO:0000313" key="1">
    <source>
        <dbReference type="EMBL" id="GFD29283.1"/>
    </source>
</evidence>
<gene>
    <name evidence="1" type="ORF">Tci_901252</name>
</gene>
<proteinExistence type="predicted"/>
<dbReference type="AlphaFoldDB" id="A0A699V5C2"/>